<dbReference type="Gene3D" id="3.30.2320.50">
    <property type="match status" value="1"/>
</dbReference>
<dbReference type="GO" id="GO:0016151">
    <property type="term" value="F:nickel cation binding"/>
    <property type="evidence" value="ECO:0007669"/>
    <property type="project" value="InterPro"/>
</dbReference>
<reference evidence="5" key="1">
    <citation type="submission" date="2016-10" db="EMBL/GenBank/DDBJ databases">
        <authorList>
            <person name="Varghese N."/>
            <person name="Submissions S."/>
        </authorList>
    </citation>
    <scope>NUCLEOTIDE SEQUENCE [LARGE SCALE GENOMIC DNA]</scope>
    <source>
        <strain evidence="5">CGMCC 1.10971</strain>
    </source>
</reference>
<keyword evidence="1" id="KW-0533">Nickel</keyword>
<accession>A0A1I2T4H3</accession>
<dbReference type="GO" id="GO:0051604">
    <property type="term" value="P:protein maturation"/>
    <property type="evidence" value="ECO:0007669"/>
    <property type="project" value="InterPro"/>
</dbReference>
<keyword evidence="3" id="KW-0862">Zinc</keyword>
<dbReference type="InterPro" id="IPR000688">
    <property type="entry name" value="HypA/HybF"/>
</dbReference>
<proteinExistence type="predicted"/>
<sequence length="89" mass="10006">MHEHSLMKDLLDKIQQLSMIENKPLIAVNIQLGALAHISKDHLREHFEHEVAGTTLQGVILNIEQLDGIDHPQAQDIVLQSLEFEDHGG</sequence>
<dbReference type="AlphaFoldDB" id="A0A1I2T4H3"/>
<gene>
    <name evidence="4" type="ORF">SAMN05216175_10986</name>
</gene>
<dbReference type="OrthoDB" id="288014at2"/>
<protein>
    <submittedName>
        <fullName evidence="4">Hydrogenase nickel incorporation protein HypA/HybF</fullName>
    </submittedName>
</protein>
<dbReference type="EMBL" id="FOOU01000009">
    <property type="protein sequence ID" value="SFG59955.1"/>
    <property type="molecule type" value="Genomic_DNA"/>
</dbReference>
<keyword evidence="5" id="KW-1185">Reference proteome</keyword>
<dbReference type="Proteomes" id="UP000198623">
    <property type="component" value="Unassembled WGS sequence"/>
</dbReference>
<dbReference type="Pfam" id="PF01155">
    <property type="entry name" value="HypA"/>
    <property type="match status" value="1"/>
</dbReference>
<name>A0A1I2T4H3_9GAMM</name>
<evidence type="ECO:0000256" key="3">
    <source>
        <dbReference type="ARBA" id="ARBA00022833"/>
    </source>
</evidence>
<dbReference type="RefSeq" id="WP_090728629.1">
    <property type="nucleotide sequence ID" value="NZ_FOOU01000009.1"/>
</dbReference>
<dbReference type="STRING" id="1045558.SAMN05216175_10986"/>
<evidence type="ECO:0000313" key="4">
    <source>
        <dbReference type="EMBL" id="SFG59955.1"/>
    </source>
</evidence>
<organism evidence="4 5">
    <name type="scientific">Neptunomonas qingdaonensis</name>
    <dbReference type="NCBI Taxonomy" id="1045558"/>
    <lineage>
        <taxon>Bacteria</taxon>
        <taxon>Pseudomonadati</taxon>
        <taxon>Pseudomonadota</taxon>
        <taxon>Gammaproteobacteria</taxon>
        <taxon>Oceanospirillales</taxon>
        <taxon>Oceanospirillaceae</taxon>
        <taxon>Neptunomonas</taxon>
    </lineage>
</organism>
<evidence type="ECO:0000256" key="2">
    <source>
        <dbReference type="ARBA" id="ARBA00022723"/>
    </source>
</evidence>
<evidence type="ECO:0000256" key="1">
    <source>
        <dbReference type="ARBA" id="ARBA00022596"/>
    </source>
</evidence>
<evidence type="ECO:0000313" key="5">
    <source>
        <dbReference type="Proteomes" id="UP000198623"/>
    </source>
</evidence>
<keyword evidence="2" id="KW-0479">Metal-binding</keyword>